<dbReference type="Gene3D" id="3.30.2130.30">
    <property type="match status" value="1"/>
</dbReference>
<evidence type="ECO:0000256" key="2">
    <source>
        <dbReference type="ARBA" id="ARBA00022603"/>
    </source>
</evidence>
<keyword evidence="3" id="KW-0819">tRNA processing</keyword>
<dbReference type="GO" id="GO:0005737">
    <property type="term" value="C:cytoplasm"/>
    <property type="evidence" value="ECO:0007669"/>
    <property type="project" value="UniProtKB-SubCell"/>
</dbReference>
<dbReference type="GO" id="GO:0003723">
    <property type="term" value="F:RNA binding"/>
    <property type="evidence" value="ECO:0007669"/>
    <property type="project" value="UniProtKB-UniRule"/>
</dbReference>
<proteinExistence type="predicted"/>
<organism evidence="7">
    <name type="scientific">Aceria tosichella</name>
    <name type="common">wheat curl mite</name>
    <dbReference type="NCBI Taxonomy" id="561515"/>
    <lineage>
        <taxon>Eukaryota</taxon>
        <taxon>Metazoa</taxon>
        <taxon>Ecdysozoa</taxon>
        <taxon>Arthropoda</taxon>
        <taxon>Chelicerata</taxon>
        <taxon>Arachnida</taxon>
        <taxon>Acari</taxon>
        <taxon>Acariformes</taxon>
        <taxon>Trombidiformes</taxon>
        <taxon>Prostigmata</taxon>
        <taxon>Eupodina</taxon>
        <taxon>Eriophyoidea</taxon>
        <taxon>Eriophyidae</taxon>
        <taxon>Eriophyinae</taxon>
        <taxon>Aceriini</taxon>
        <taxon>Aceria</taxon>
    </lineage>
</organism>
<dbReference type="SUPFAM" id="SSF143437">
    <property type="entry name" value="THUMP domain-like"/>
    <property type="match status" value="1"/>
</dbReference>
<dbReference type="FunFam" id="3.40.50.150:FF:000073">
    <property type="entry name" value="THUMP domain containing 3"/>
    <property type="match status" value="1"/>
</dbReference>
<dbReference type="InterPro" id="IPR004114">
    <property type="entry name" value="THUMP_dom"/>
</dbReference>
<feature type="compositionally biased region" description="Basic and acidic residues" evidence="5">
    <location>
        <begin position="395"/>
        <end position="411"/>
    </location>
</feature>
<evidence type="ECO:0000256" key="4">
    <source>
        <dbReference type="PROSITE-ProRule" id="PRU00529"/>
    </source>
</evidence>
<feature type="region of interest" description="Disordered" evidence="5">
    <location>
        <begin position="395"/>
        <end position="420"/>
    </location>
</feature>
<dbReference type="PANTHER" id="PTHR14911">
    <property type="entry name" value="THUMP DOMAIN-CONTAINING"/>
    <property type="match status" value="1"/>
</dbReference>
<dbReference type="Pfam" id="PF01170">
    <property type="entry name" value="UPF0020"/>
    <property type="match status" value="2"/>
</dbReference>
<evidence type="ECO:0000256" key="1">
    <source>
        <dbReference type="ARBA" id="ARBA00004496"/>
    </source>
</evidence>
<dbReference type="GO" id="GO:0030488">
    <property type="term" value="P:tRNA methylation"/>
    <property type="evidence" value="ECO:0007669"/>
    <property type="project" value="TreeGrafter"/>
</dbReference>
<keyword evidence="2" id="KW-0489">Methyltransferase</keyword>
<dbReference type="GO" id="GO:0016423">
    <property type="term" value="F:tRNA (guanine) methyltransferase activity"/>
    <property type="evidence" value="ECO:0007669"/>
    <property type="project" value="TreeGrafter"/>
</dbReference>
<evidence type="ECO:0000256" key="5">
    <source>
        <dbReference type="SAM" id="MobiDB-lite"/>
    </source>
</evidence>
<sequence>MIRNMAQDNDTLVTARFGATVTTGLESIAQDEIRQKLQIEASILKGRIVFETSRPIGDILKLKTINNLFVIIHDEVFTDEQMPTESKYLEPLLMEIGERCDWRVGLLKWKEASGFERCDIDKMLTKDTDLKEVQPKFRVSSNRYGLKHTFTSPDICSTFGHVIDTKFGWPIRMKDYDLEVYANFSDNYLCVCISLTPGCLASGHIKEFGLTTLRAVYCYAMLKLAKVETGDIVLDPMAGTGAISVETCYAWLDDEFHAFAMAGELQEIPLGKCSANLNIDLHGRRPPSDKMRLDVTKMPIRDNCVDVIISDLPFGRRHGSKRGNKTLYPALLRSMGRVARLNTGRAVLLTQDKHAIQLASAANRDLWIERSFSHVKVGNLHCYFYIFQRNETKFSHDKESDEQPKRADQKLRKVATNNKC</sequence>
<dbReference type="AlphaFoldDB" id="A0A6G1SPK8"/>
<dbReference type="CDD" id="cd11715">
    <property type="entry name" value="THUMP_AdoMetMT"/>
    <property type="match status" value="1"/>
</dbReference>
<feature type="domain" description="THUMP" evidence="6">
    <location>
        <begin position="94"/>
        <end position="195"/>
    </location>
</feature>
<evidence type="ECO:0000256" key="3">
    <source>
        <dbReference type="ARBA" id="ARBA00022694"/>
    </source>
</evidence>
<keyword evidence="4" id="KW-0694">RNA-binding</keyword>
<evidence type="ECO:0000259" key="6">
    <source>
        <dbReference type="PROSITE" id="PS51165"/>
    </source>
</evidence>
<keyword evidence="2" id="KW-0808">Transferase</keyword>
<name>A0A6G1SPK8_9ACAR</name>
<comment type="subcellular location">
    <subcellularLocation>
        <location evidence="1">Cytoplasm</location>
    </subcellularLocation>
</comment>
<evidence type="ECO:0000313" key="7">
    <source>
        <dbReference type="EMBL" id="MDE51830.1"/>
    </source>
</evidence>
<reference evidence="7" key="1">
    <citation type="submission" date="2018-10" db="EMBL/GenBank/DDBJ databases">
        <title>Transcriptome assembly of Aceria tosichella (Wheat curl mite) Type 2.</title>
        <authorList>
            <person name="Scully E.D."/>
            <person name="Geib S.M."/>
            <person name="Palmer N.A."/>
            <person name="Gupta A.K."/>
            <person name="Sarath G."/>
            <person name="Tatineni S."/>
        </authorList>
    </citation>
    <scope>NUCLEOTIDE SEQUENCE</scope>
    <source>
        <strain evidence="7">LincolnNE</strain>
    </source>
</reference>
<accession>A0A6G1SPK8</accession>
<dbReference type="GO" id="GO:0043527">
    <property type="term" value="C:tRNA methyltransferase complex"/>
    <property type="evidence" value="ECO:0007669"/>
    <property type="project" value="UniProtKB-ARBA"/>
</dbReference>
<gene>
    <name evidence="7" type="primary">Thumpd3</name>
    <name evidence="7" type="ORF">g.18672</name>
</gene>
<dbReference type="InterPro" id="IPR029063">
    <property type="entry name" value="SAM-dependent_MTases_sf"/>
</dbReference>
<dbReference type="PANTHER" id="PTHR14911:SF13">
    <property type="entry name" value="TRNA (GUANINE(6)-N2)-METHYLTRANSFERASE THUMP3"/>
    <property type="match status" value="1"/>
</dbReference>
<dbReference type="InterPro" id="IPR000241">
    <property type="entry name" value="RlmKL-like_Mtase"/>
</dbReference>
<dbReference type="EMBL" id="GGYP01007059">
    <property type="protein sequence ID" value="MDE51830.1"/>
    <property type="molecule type" value="Transcribed_RNA"/>
</dbReference>
<dbReference type="Gene3D" id="3.40.50.150">
    <property type="entry name" value="Vaccinia Virus protein VP39"/>
    <property type="match status" value="1"/>
</dbReference>
<protein>
    <submittedName>
        <fullName evidence="7">THUMP domain-containing protein 3</fullName>
    </submittedName>
</protein>
<dbReference type="PROSITE" id="PS51165">
    <property type="entry name" value="THUMP"/>
    <property type="match status" value="1"/>
</dbReference>
<dbReference type="SUPFAM" id="SSF53335">
    <property type="entry name" value="S-adenosyl-L-methionine-dependent methyltransferases"/>
    <property type="match status" value="1"/>
</dbReference>